<keyword evidence="3" id="KW-0963">Cytoplasm</keyword>
<evidence type="ECO:0000256" key="11">
    <source>
        <dbReference type="ARBA" id="ARBA00050886"/>
    </source>
</evidence>
<comment type="catalytic activity">
    <reaction evidence="12">
        <text>L-tyrosyl-[glycogenin] + UDP-alpha-D-glucose = alpha-D-glucosyl-L-tyrosyl-[glycogenin] + UDP + H(+)</text>
        <dbReference type="Rhea" id="RHEA:23360"/>
        <dbReference type="Rhea" id="RHEA-COMP:14604"/>
        <dbReference type="Rhea" id="RHEA-COMP:14605"/>
        <dbReference type="ChEBI" id="CHEBI:15378"/>
        <dbReference type="ChEBI" id="CHEBI:46858"/>
        <dbReference type="ChEBI" id="CHEBI:58223"/>
        <dbReference type="ChEBI" id="CHEBI:58885"/>
        <dbReference type="ChEBI" id="CHEBI:140573"/>
        <dbReference type="EC" id="2.4.1.186"/>
    </reaction>
</comment>
<dbReference type="PANTHER" id="PTHR11183">
    <property type="entry name" value="GLYCOGENIN SUBFAMILY MEMBER"/>
    <property type="match status" value="1"/>
</dbReference>
<dbReference type="SUPFAM" id="SSF53448">
    <property type="entry name" value="Nucleotide-diphospho-sugar transferases"/>
    <property type="match status" value="1"/>
</dbReference>
<dbReference type="InterPro" id="IPR029044">
    <property type="entry name" value="Nucleotide-diphossugar_trans"/>
</dbReference>
<feature type="compositionally biased region" description="Polar residues" evidence="14">
    <location>
        <begin position="700"/>
        <end position="713"/>
    </location>
</feature>
<gene>
    <name evidence="15" type="ORF">GSLYS_00018828001</name>
</gene>
<comment type="subcellular location">
    <subcellularLocation>
        <location evidence="2">Cytoplasm</location>
    </subcellularLocation>
</comment>
<evidence type="ECO:0000256" key="12">
    <source>
        <dbReference type="ARBA" id="ARBA00052293"/>
    </source>
</evidence>
<evidence type="ECO:0000256" key="5">
    <source>
        <dbReference type="ARBA" id="ARBA00022723"/>
    </source>
</evidence>
<keyword evidence="5" id="KW-0479">Metal-binding</keyword>
<dbReference type="CDD" id="cd02537">
    <property type="entry name" value="GT8_Glycogenin"/>
    <property type="match status" value="1"/>
</dbReference>
<feature type="region of interest" description="Disordered" evidence="14">
    <location>
        <begin position="322"/>
        <end position="351"/>
    </location>
</feature>
<comment type="function">
    <text evidence="13">Self-glucosylating initiator of glycogen synthesis. It catalyzes the formation of a short alpha (1,4)-glucosyl chain covalently attached via a glucose 1-O-tyrosyl linkage to internal tyrosine residues and these chains act as primers for the elongation reaction catalyzed by glycogen synthase.</text>
</comment>
<comment type="cofactor">
    <cofactor evidence="1">
        <name>Mn(2+)</name>
        <dbReference type="ChEBI" id="CHEBI:29035"/>
    </cofactor>
</comment>
<dbReference type="AlphaFoldDB" id="A0AAV2IGV2"/>
<keyword evidence="16" id="KW-1185">Reference proteome</keyword>
<dbReference type="InterPro" id="IPR050587">
    <property type="entry name" value="GNT1/Glycosyltrans_8"/>
</dbReference>
<evidence type="ECO:0000256" key="9">
    <source>
        <dbReference type="ARBA" id="ARBA00038162"/>
    </source>
</evidence>
<evidence type="ECO:0000256" key="3">
    <source>
        <dbReference type="ARBA" id="ARBA00022490"/>
    </source>
</evidence>
<evidence type="ECO:0000313" key="15">
    <source>
        <dbReference type="EMBL" id="CAL1545345.1"/>
    </source>
</evidence>
<comment type="catalytic activity">
    <reaction evidence="11">
        <text>[1,4-alpha-D-glucosyl](n)-L-tyrosyl-[glycogenin] + UDP-alpha-D-glucose = [1,4-alpha-D-glucosyl](n+1)-L-tyrosyl-[glycogenin] + UDP + H(+)</text>
        <dbReference type="Rhea" id="RHEA:56560"/>
        <dbReference type="Rhea" id="RHEA-COMP:14606"/>
        <dbReference type="Rhea" id="RHEA-COMP:14607"/>
        <dbReference type="ChEBI" id="CHEBI:15378"/>
        <dbReference type="ChEBI" id="CHEBI:58223"/>
        <dbReference type="ChEBI" id="CHEBI:58885"/>
        <dbReference type="ChEBI" id="CHEBI:140574"/>
        <dbReference type="EC" id="2.4.1.186"/>
    </reaction>
</comment>
<evidence type="ECO:0000256" key="4">
    <source>
        <dbReference type="ARBA" id="ARBA00022679"/>
    </source>
</evidence>
<feature type="region of interest" description="Disordered" evidence="14">
    <location>
        <begin position="656"/>
        <end position="857"/>
    </location>
</feature>
<sequence length="857" mass="90446">MGENREAREAFVTLATNDTYALGCLVLGNSLRRVGTTRQLVVMVSEGVSESMRQQLAGLFNQTISVNVLDSSDTCNLELLGRPDLSVTFTKFHCWRLTQFQKCVFLDADTLVIRNIDDLFDREELSAAPDAGWPDCFNSGVFVYVPSDETYRNLLALAVTSGSFDGGDQGLLNLFFKSWATEDIKKHLPFTYNVVSQAFYSYLPAFKQFYDDIKVVHFIGAVKPWHHSYNSASRTVTPLPNTGHSQEFLQFWWDIFMDKVQQSLDPQLGGIVGDLANITLQSAEGSTKKDDRERKLQWEQGQADYMGVDRFDNIKARLDEKISQPNSKTSLVSEEKKEESKVRSDVPGTPLPTAAAATDVVLPSTESNVTLPDSVVPLSSLIADVTSSSLSESKPFSETVVAGDQAGSISVAPDQTESRTIRSQEVSPIVDYKGSGTVSAAVTLPAETPQSGQPSESASLVVEEIVLASEASTIINETVEDVNPSSVAVLPSPNASLEAVIPSLKDPSPMIEAVLPSPNASLEAVIPSLKDPSPMIEAVLHSPDASLEAIIPSLKDPSPMIEAVLPSPDASLEAVIPSLKDPSPIVEAVLPSPNASLEAVLPSPNASVEAVFPNPEALVPAVDAVVLSPPKPSPPPVESKPSLKASTAVPTKVLGAAPLAATKPVPSTDVEAPPAATKPVPSTDVEAPPAAPKHKPSPFSFKQQENPPASTTPSPKPWSPAQPTSPAAKPVATPPSPGVKVPPSVAPKPMSPSGAVPKPSFITSQAAKFDKPASPGVAPPKPAGVGLLASRFETPKAPVGKPAVGVGAKSPMGPLSPEAVGSSSPKPTSPTSPSKPAGTNRDEMFARFGVRLPPPKK</sequence>
<dbReference type="Pfam" id="PF01501">
    <property type="entry name" value="Glyco_transf_8"/>
    <property type="match status" value="1"/>
</dbReference>
<keyword evidence="7" id="KW-0325">Glycoprotein</keyword>
<evidence type="ECO:0000313" key="16">
    <source>
        <dbReference type="Proteomes" id="UP001497497"/>
    </source>
</evidence>
<dbReference type="Gene3D" id="3.90.550.10">
    <property type="entry name" value="Spore Coat Polysaccharide Biosynthesis Protein SpsA, Chain A"/>
    <property type="match status" value="1"/>
</dbReference>
<dbReference type="FunFam" id="3.90.550.10:FF:000092">
    <property type="entry name" value="Glycogenin 2"/>
    <property type="match status" value="1"/>
</dbReference>
<evidence type="ECO:0000256" key="7">
    <source>
        <dbReference type="ARBA" id="ARBA00023180"/>
    </source>
</evidence>
<dbReference type="GO" id="GO:0046872">
    <property type="term" value="F:metal ion binding"/>
    <property type="evidence" value="ECO:0007669"/>
    <property type="project" value="UniProtKB-KW"/>
</dbReference>
<evidence type="ECO:0000256" key="2">
    <source>
        <dbReference type="ARBA" id="ARBA00004496"/>
    </source>
</evidence>
<dbReference type="EC" id="2.4.1.186" evidence="10"/>
<dbReference type="Proteomes" id="UP001497497">
    <property type="component" value="Unassembled WGS sequence"/>
</dbReference>
<feature type="compositionally biased region" description="Low complexity" evidence="14">
    <location>
        <begin position="822"/>
        <end position="836"/>
    </location>
</feature>
<keyword evidence="6" id="KW-0320">Glycogen biosynthesis</keyword>
<proteinExistence type="inferred from homology"/>
<evidence type="ECO:0000256" key="13">
    <source>
        <dbReference type="ARBA" id="ARBA00057883"/>
    </source>
</evidence>
<protein>
    <recommendedName>
        <fullName evidence="10">glycogenin glucosyltransferase</fullName>
        <ecNumber evidence="10">2.4.1.186</ecNumber>
    </recommendedName>
</protein>
<evidence type="ECO:0000256" key="10">
    <source>
        <dbReference type="ARBA" id="ARBA00038934"/>
    </source>
</evidence>
<dbReference type="GO" id="GO:0008466">
    <property type="term" value="F:glycogenin glucosyltransferase activity"/>
    <property type="evidence" value="ECO:0007669"/>
    <property type="project" value="UniProtKB-EC"/>
</dbReference>
<keyword evidence="4" id="KW-0808">Transferase</keyword>
<accession>A0AAV2IGV2</accession>
<name>A0AAV2IGV2_LYMST</name>
<feature type="compositionally biased region" description="Basic and acidic residues" evidence="14">
    <location>
        <begin position="333"/>
        <end position="344"/>
    </location>
</feature>
<evidence type="ECO:0000256" key="6">
    <source>
        <dbReference type="ARBA" id="ARBA00023056"/>
    </source>
</evidence>
<evidence type="ECO:0000256" key="1">
    <source>
        <dbReference type="ARBA" id="ARBA00001936"/>
    </source>
</evidence>
<reference evidence="15 16" key="1">
    <citation type="submission" date="2024-04" db="EMBL/GenBank/DDBJ databases">
        <authorList>
            <consortium name="Genoscope - CEA"/>
            <person name="William W."/>
        </authorList>
    </citation>
    <scope>NUCLEOTIDE SEQUENCE [LARGE SCALE GENOMIC DNA]</scope>
</reference>
<dbReference type="GO" id="GO:0005737">
    <property type="term" value="C:cytoplasm"/>
    <property type="evidence" value="ECO:0007669"/>
    <property type="project" value="UniProtKB-SubCell"/>
</dbReference>
<evidence type="ECO:0000256" key="8">
    <source>
        <dbReference type="ARBA" id="ARBA00023211"/>
    </source>
</evidence>
<organism evidence="15 16">
    <name type="scientific">Lymnaea stagnalis</name>
    <name type="common">Great pond snail</name>
    <name type="synonym">Helix stagnalis</name>
    <dbReference type="NCBI Taxonomy" id="6523"/>
    <lineage>
        <taxon>Eukaryota</taxon>
        <taxon>Metazoa</taxon>
        <taxon>Spiralia</taxon>
        <taxon>Lophotrochozoa</taxon>
        <taxon>Mollusca</taxon>
        <taxon>Gastropoda</taxon>
        <taxon>Heterobranchia</taxon>
        <taxon>Euthyneura</taxon>
        <taxon>Panpulmonata</taxon>
        <taxon>Hygrophila</taxon>
        <taxon>Lymnaeoidea</taxon>
        <taxon>Lymnaeidae</taxon>
        <taxon>Lymnaea</taxon>
    </lineage>
</organism>
<dbReference type="InterPro" id="IPR002495">
    <property type="entry name" value="Glyco_trans_8"/>
</dbReference>
<comment type="caution">
    <text evidence="15">The sequence shown here is derived from an EMBL/GenBank/DDBJ whole genome shotgun (WGS) entry which is preliminary data.</text>
</comment>
<dbReference type="GO" id="GO:0005978">
    <property type="term" value="P:glycogen biosynthetic process"/>
    <property type="evidence" value="ECO:0007669"/>
    <property type="project" value="UniProtKB-KW"/>
</dbReference>
<comment type="similarity">
    <text evidence="9">Belongs to the glycosyltransferase 8 family. Glycogenin subfamily.</text>
</comment>
<dbReference type="EMBL" id="CAXITT010000700">
    <property type="protein sequence ID" value="CAL1545345.1"/>
    <property type="molecule type" value="Genomic_DNA"/>
</dbReference>
<evidence type="ECO:0000256" key="14">
    <source>
        <dbReference type="SAM" id="MobiDB-lite"/>
    </source>
</evidence>
<keyword evidence="8" id="KW-0464">Manganese</keyword>